<organism evidence="2 3">
    <name type="scientific">Colletotrichum incanum</name>
    <name type="common">Soybean anthracnose fungus</name>
    <dbReference type="NCBI Taxonomy" id="1573173"/>
    <lineage>
        <taxon>Eukaryota</taxon>
        <taxon>Fungi</taxon>
        <taxon>Dikarya</taxon>
        <taxon>Ascomycota</taxon>
        <taxon>Pezizomycotina</taxon>
        <taxon>Sordariomycetes</taxon>
        <taxon>Hypocreomycetidae</taxon>
        <taxon>Glomerellales</taxon>
        <taxon>Glomerellaceae</taxon>
        <taxon>Colletotrichum</taxon>
        <taxon>Colletotrichum spaethianum species complex</taxon>
    </lineage>
</organism>
<feature type="non-terminal residue" evidence="2">
    <location>
        <position position="1"/>
    </location>
</feature>
<keyword evidence="3" id="KW-1185">Reference proteome</keyword>
<name>A0A162N1G6_COLIC</name>
<keyword evidence="1" id="KW-0732">Signal</keyword>
<reference evidence="2 3" key="1">
    <citation type="submission" date="2015-06" db="EMBL/GenBank/DDBJ databases">
        <title>Survival trade-offs in plant roots during colonization by closely related pathogenic and mutualistic fungi.</title>
        <authorList>
            <person name="Hacquard S."/>
            <person name="Kracher B."/>
            <person name="Hiruma K."/>
            <person name="Weinman A."/>
            <person name="Muench P."/>
            <person name="Garrido Oter R."/>
            <person name="Ver Loren van Themaat E."/>
            <person name="Dallerey J.-F."/>
            <person name="Damm U."/>
            <person name="Henrissat B."/>
            <person name="Lespinet O."/>
            <person name="Thon M."/>
            <person name="Kemen E."/>
            <person name="McHardy A.C."/>
            <person name="Schulze-Lefert P."/>
            <person name="O'Connell R.J."/>
        </authorList>
    </citation>
    <scope>NUCLEOTIDE SEQUENCE [LARGE SCALE GENOMIC DNA]</scope>
    <source>
        <strain evidence="2 3">MAFF 238704</strain>
    </source>
</reference>
<gene>
    <name evidence="2" type="ORF">CI238_11830</name>
</gene>
<evidence type="ECO:0000256" key="1">
    <source>
        <dbReference type="SAM" id="SignalP"/>
    </source>
</evidence>
<feature type="signal peptide" evidence="1">
    <location>
        <begin position="1"/>
        <end position="40"/>
    </location>
</feature>
<sequence length="139" mass="15510">LTLSDPAIHVAFDSYLSRHSRRSQNLPLLFLLLFAPGACSNIPTAADCRAGTSVRDNAGSVCETPATLRLIDDFPALERTPLSGTKKETKSKNVENVYQHERARGPTFGGDRAHGFGVCRIEIRLYLDVRQRQRGRSRW</sequence>
<evidence type="ECO:0000313" key="3">
    <source>
        <dbReference type="Proteomes" id="UP000076584"/>
    </source>
</evidence>
<dbReference type="AlphaFoldDB" id="A0A162N1G6"/>
<accession>A0A162N1G6</accession>
<feature type="chain" id="PRO_5007837526" evidence="1">
    <location>
        <begin position="41"/>
        <end position="139"/>
    </location>
</feature>
<protein>
    <submittedName>
        <fullName evidence="2">Uncharacterized protein</fullName>
    </submittedName>
</protein>
<dbReference type="Proteomes" id="UP000076584">
    <property type="component" value="Unassembled WGS sequence"/>
</dbReference>
<proteinExistence type="predicted"/>
<comment type="caution">
    <text evidence="2">The sequence shown here is derived from an EMBL/GenBank/DDBJ whole genome shotgun (WGS) entry which is preliminary data.</text>
</comment>
<dbReference type="EMBL" id="LFIW01000645">
    <property type="protein sequence ID" value="KZL85419.1"/>
    <property type="molecule type" value="Genomic_DNA"/>
</dbReference>
<evidence type="ECO:0000313" key="2">
    <source>
        <dbReference type="EMBL" id="KZL85419.1"/>
    </source>
</evidence>